<evidence type="ECO:0000256" key="2">
    <source>
        <dbReference type="ARBA" id="ARBA00022741"/>
    </source>
</evidence>
<dbReference type="InterPro" id="IPR028350">
    <property type="entry name" value="DNAC/IstB-like"/>
</dbReference>
<dbReference type="InterPro" id="IPR002611">
    <property type="entry name" value="IstB_ATP-bd"/>
</dbReference>
<dbReference type="PANTHER" id="PTHR30050">
    <property type="entry name" value="CHROMOSOMAL REPLICATION INITIATOR PROTEIN DNAA"/>
    <property type="match status" value="1"/>
</dbReference>
<dbReference type="PANTHER" id="PTHR30050:SF4">
    <property type="entry name" value="ATP-BINDING PROTEIN RV3427C IN INSERTION SEQUENCE-RELATED"/>
    <property type="match status" value="1"/>
</dbReference>
<dbReference type="GO" id="GO:0005524">
    <property type="term" value="F:ATP binding"/>
    <property type="evidence" value="ECO:0007669"/>
    <property type="project" value="UniProtKB-KW"/>
</dbReference>
<reference evidence="5 6" key="1">
    <citation type="submission" date="2021-04" db="EMBL/GenBank/DDBJ databases">
        <title>Genome analysis of Polyangium sp.</title>
        <authorList>
            <person name="Li Y."/>
            <person name="Wang J."/>
        </authorList>
    </citation>
    <scope>NUCLEOTIDE SEQUENCE [LARGE SCALE GENOMIC DNA]</scope>
    <source>
        <strain evidence="5 6">SDU14</strain>
    </source>
</reference>
<evidence type="ECO:0000259" key="4">
    <source>
        <dbReference type="SMART" id="SM00382"/>
    </source>
</evidence>
<evidence type="ECO:0000256" key="3">
    <source>
        <dbReference type="ARBA" id="ARBA00022840"/>
    </source>
</evidence>
<accession>A0A9X3XDU0</accession>
<sequence>MVELEEKERANNSLERRMSRSRVGRFKSMTDFDWDWPTRIDRELVEAALRLEFIEQSKNVVLVASHGLGKSMIARNIAHQAVLAGHSVIFTTAAQLLLDLGARETSRALDKRLKHYAKATLLVLDEVGYLSFDGRNEDLLFQLVNLRYEKKSIVLTTNLAFSDWPTIFPNATCATALIDRVVHHAEIIMIEGESYRLREAKEAAERRNGAAAAKKKR</sequence>
<evidence type="ECO:0000313" key="6">
    <source>
        <dbReference type="Proteomes" id="UP001151081"/>
    </source>
</evidence>
<dbReference type="AlphaFoldDB" id="A0A9X3XDU0"/>
<keyword evidence="2" id="KW-0547">Nucleotide-binding</keyword>
<evidence type="ECO:0000256" key="1">
    <source>
        <dbReference type="ARBA" id="ARBA00008059"/>
    </source>
</evidence>
<comment type="caution">
    <text evidence="5">The sequence shown here is derived from an EMBL/GenBank/DDBJ whole genome shotgun (WGS) entry which is preliminary data.</text>
</comment>
<dbReference type="EMBL" id="JAGTJJ010000083">
    <property type="protein sequence ID" value="MDC3988794.1"/>
    <property type="molecule type" value="Genomic_DNA"/>
</dbReference>
<comment type="similarity">
    <text evidence="1">Belongs to the IS21/IS1162 putative ATP-binding protein family.</text>
</comment>
<dbReference type="GO" id="GO:0006260">
    <property type="term" value="P:DNA replication"/>
    <property type="evidence" value="ECO:0007669"/>
    <property type="project" value="TreeGrafter"/>
</dbReference>
<dbReference type="NCBIfam" id="NF038214">
    <property type="entry name" value="IS21_help_AAA"/>
    <property type="match status" value="1"/>
</dbReference>
<name>A0A9X3XDU0_9BACT</name>
<dbReference type="CDD" id="cd00009">
    <property type="entry name" value="AAA"/>
    <property type="match status" value="1"/>
</dbReference>
<dbReference type="InterPro" id="IPR027417">
    <property type="entry name" value="P-loop_NTPase"/>
</dbReference>
<keyword evidence="6" id="KW-1185">Reference proteome</keyword>
<dbReference type="InterPro" id="IPR047661">
    <property type="entry name" value="IstB"/>
</dbReference>
<dbReference type="InterPro" id="IPR003593">
    <property type="entry name" value="AAA+_ATPase"/>
</dbReference>
<dbReference type="SMART" id="SM00382">
    <property type="entry name" value="AAA"/>
    <property type="match status" value="1"/>
</dbReference>
<proteinExistence type="inferred from homology"/>
<dbReference type="Pfam" id="PF01695">
    <property type="entry name" value="IstB_IS21"/>
    <property type="match status" value="1"/>
</dbReference>
<dbReference type="Proteomes" id="UP001151081">
    <property type="component" value="Unassembled WGS sequence"/>
</dbReference>
<dbReference type="SUPFAM" id="SSF52540">
    <property type="entry name" value="P-loop containing nucleoside triphosphate hydrolases"/>
    <property type="match status" value="1"/>
</dbReference>
<gene>
    <name evidence="5" type="primary">istB</name>
    <name evidence="5" type="ORF">KEG57_50480</name>
</gene>
<feature type="domain" description="AAA+ ATPase" evidence="4">
    <location>
        <begin position="56"/>
        <end position="182"/>
    </location>
</feature>
<dbReference type="Gene3D" id="3.40.50.300">
    <property type="entry name" value="P-loop containing nucleotide triphosphate hydrolases"/>
    <property type="match status" value="1"/>
</dbReference>
<keyword evidence="3" id="KW-0067">ATP-binding</keyword>
<protein>
    <submittedName>
        <fullName evidence="5">IS21-like element helper ATPase IstB</fullName>
    </submittedName>
</protein>
<dbReference type="PIRSF" id="PIRSF003073">
    <property type="entry name" value="DNAC_TnpB_IstB"/>
    <property type="match status" value="1"/>
</dbReference>
<organism evidence="5 6">
    <name type="scientific">Polyangium jinanense</name>
    <dbReference type="NCBI Taxonomy" id="2829994"/>
    <lineage>
        <taxon>Bacteria</taxon>
        <taxon>Pseudomonadati</taxon>
        <taxon>Myxococcota</taxon>
        <taxon>Polyangia</taxon>
        <taxon>Polyangiales</taxon>
        <taxon>Polyangiaceae</taxon>
        <taxon>Polyangium</taxon>
    </lineage>
</organism>
<evidence type="ECO:0000313" key="5">
    <source>
        <dbReference type="EMBL" id="MDC3988794.1"/>
    </source>
</evidence>